<protein>
    <submittedName>
        <fullName evidence="1">Uncharacterized protein</fullName>
    </submittedName>
</protein>
<dbReference type="AlphaFoldDB" id="A0A8X6QH84"/>
<comment type="caution">
    <text evidence="1">The sequence shown here is derived from an EMBL/GenBank/DDBJ whole genome shotgun (WGS) entry which is preliminary data.</text>
</comment>
<name>A0A8X6QH84_NEPPI</name>
<dbReference type="Proteomes" id="UP000887013">
    <property type="component" value="Unassembled WGS sequence"/>
</dbReference>
<gene>
    <name evidence="1" type="ORF">NPIL_296221</name>
</gene>
<reference evidence="1" key="1">
    <citation type="submission" date="2020-08" db="EMBL/GenBank/DDBJ databases">
        <title>Multicomponent nature underlies the extraordinary mechanical properties of spider dragline silk.</title>
        <authorList>
            <person name="Kono N."/>
            <person name="Nakamura H."/>
            <person name="Mori M."/>
            <person name="Yoshida Y."/>
            <person name="Ohtoshi R."/>
            <person name="Malay A.D."/>
            <person name="Moran D.A.P."/>
            <person name="Tomita M."/>
            <person name="Numata K."/>
            <person name="Arakawa K."/>
        </authorList>
    </citation>
    <scope>NUCLEOTIDE SEQUENCE</scope>
</reference>
<organism evidence="1 2">
    <name type="scientific">Nephila pilipes</name>
    <name type="common">Giant wood spider</name>
    <name type="synonym">Nephila maculata</name>
    <dbReference type="NCBI Taxonomy" id="299642"/>
    <lineage>
        <taxon>Eukaryota</taxon>
        <taxon>Metazoa</taxon>
        <taxon>Ecdysozoa</taxon>
        <taxon>Arthropoda</taxon>
        <taxon>Chelicerata</taxon>
        <taxon>Arachnida</taxon>
        <taxon>Araneae</taxon>
        <taxon>Araneomorphae</taxon>
        <taxon>Entelegynae</taxon>
        <taxon>Araneoidea</taxon>
        <taxon>Nephilidae</taxon>
        <taxon>Nephila</taxon>
    </lineage>
</organism>
<evidence type="ECO:0000313" key="1">
    <source>
        <dbReference type="EMBL" id="GFU25143.1"/>
    </source>
</evidence>
<accession>A0A8X6QH84</accession>
<sequence>MPHSWTDTPFFAFDKRANLNLTAFYVLQPCRQRNKACSTCVSKYRENFLSHLPPPSQSIVSILLIFSSHPFHMDKKLFLLPGKRLLSLNSCPYIVMTVDEAGVLFAKQMK</sequence>
<dbReference type="EMBL" id="BMAW01032336">
    <property type="protein sequence ID" value="GFU25143.1"/>
    <property type="molecule type" value="Genomic_DNA"/>
</dbReference>
<evidence type="ECO:0000313" key="2">
    <source>
        <dbReference type="Proteomes" id="UP000887013"/>
    </source>
</evidence>
<keyword evidence="2" id="KW-1185">Reference proteome</keyword>
<proteinExistence type="predicted"/>